<dbReference type="GO" id="GO:0005509">
    <property type="term" value="F:calcium ion binding"/>
    <property type="evidence" value="ECO:0007669"/>
    <property type="project" value="InterPro"/>
</dbReference>
<dbReference type="SUPFAM" id="SSF51120">
    <property type="entry name" value="beta-Roll"/>
    <property type="match status" value="1"/>
</dbReference>
<evidence type="ECO:0000256" key="3">
    <source>
        <dbReference type="SAM" id="SignalP"/>
    </source>
</evidence>
<dbReference type="PANTHER" id="PTHR38340">
    <property type="entry name" value="S-LAYER PROTEIN"/>
    <property type="match status" value="1"/>
</dbReference>
<dbReference type="PRINTS" id="PR00313">
    <property type="entry name" value="CABNDNGRPT"/>
</dbReference>
<dbReference type="InterPro" id="IPR050557">
    <property type="entry name" value="RTX_toxin/Mannuronan_C5-epim"/>
</dbReference>
<name>A0AAV8V4X0_9RHOD</name>
<sequence length="372" mass="39596">MKAVVVWYFAVLFICAVSVDANDARTCADASVTTGQLLESIEGVSKDLVFNGETVGTVTVRVQPNKEPLCVRMEFDVVDSFSLVSIRGGIFTKKELIPEPVKYRNRRNAAKVVASRGQPEGTLLNRLSLVICQDEMVADEMGCCENSSLFWIGHAIVKGLDGEEFRVETTPDGTCELRVAYGLDVPVCELPVVCSCNAFGLNNSCMALTGDDGTCRCCGDVGDECAVGDGPDAMCLELDDFEASLCPEVAIIKSPGSCACIIRGTSDSELILGTEQDDIIFGYAGNDEIFGLGGDDYIYGDEGYDIISGGDGNDRIFGGSGDDVIFGFAGDDRLYGQRGNDRLYGGDDNDILSGDDGVDSLDGGSGDDLLYD</sequence>
<keyword evidence="5" id="KW-1185">Reference proteome</keyword>
<dbReference type="Proteomes" id="UP001157974">
    <property type="component" value="Unassembled WGS sequence"/>
</dbReference>
<dbReference type="GO" id="GO:0005576">
    <property type="term" value="C:extracellular region"/>
    <property type="evidence" value="ECO:0007669"/>
    <property type="project" value="UniProtKB-SubCell"/>
</dbReference>
<dbReference type="PROSITE" id="PS00330">
    <property type="entry name" value="HEMOLYSIN_CALCIUM"/>
    <property type="match status" value="4"/>
</dbReference>
<evidence type="ECO:0000313" key="5">
    <source>
        <dbReference type="Proteomes" id="UP001157974"/>
    </source>
</evidence>
<gene>
    <name evidence="4" type="ORF">NDN08_005749</name>
</gene>
<dbReference type="PANTHER" id="PTHR38340:SF1">
    <property type="entry name" value="S-LAYER PROTEIN"/>
    <property type="match status" value="1"/>
</dbReference>
<evidence type="ECO:0000256" key="2">
    <source>
        <dbReference type="ARBA" id="ARBA00022525"/>
    </source>
</evidence>
<dbReference type="InterPro" id="IPR011049">
    <property type="entry name" value="Serralysin-like_metalloprot_C"/>
</dbReference>
<evidence type="ECO:0000313" key="4">
    <source>
        <dbReference type="EMBL" id="KAJ8909052.1"/>
    </source>
</evidence>
<reference evidence="4 5" key="1">
    <citation type="journal article" date="2023" name="Nat. Commun.">
        <title>Origin of minicircular mitochondrial genomes in red algae.</title>
        <authorList>
            <person name="Lee Y."/>
            <person name="Cho C.H."/>
            <person name="Lee Y.M."/>
            <person name="Park S.I."/>
            <person name="Yang J.H."/>
            <person name="West J.A."/>
            <person name="Bhattacharya D."/>
            <person name="Yoon H.S."/>
        </authorList>
    </citation>
    <scope>NUCLEOTIDE SEQUENCE [LARGE SCALE GENOMIC DNA]</scope>
    <source>
        <strain evidence="4 5">CCMP1338</strain>
        <tissue evidence="4">Whole cell</tissue>
    </source>
</reference>
<dbReference type="InterPro" id="IPR001343">
    <property type="entry name" value="Hemolysn_Ca-bd"/>
</dbReference>
<dbReference type="EMBL" id="JAMWBK010000001">
    <property type="protein sequence ID" value="KAJ8909052.1"/>
    <property type="molecule type" value="Genomic_DNA"/>
</dbReference>
<dbReference type="AlphaFoldDB" id="A0AAV8V4X0"/>
<feature type="signal peptide" evidence="3">
    <location>
        <begin position="1"/>
        <end position="21"/>
    </location>
</feature>
<protein>
    <submittedName>
        <fullName evidence="4">Uncharacterized protein</fullName>
    </submittedName>
</protein>
<comment type="caution">
    <text evidence="4">The sequence shown here is derived from an EMBL/GenBank/DDBJ whole genome shotgun (WGS) entry which is preliminary data.</text>
</comment>
<dbReference type="Gene3D" id="2.150.10.10">
    <property type="entry name" value="Serralysin-like metalloprotease, C-terminal"/>
    <property type="match status" value="1"/>
</dbReference>
<dbReference type="Pfam" id="PF00353">
    <property type="entry name" value="HemolysinCabind"/>
    <property type="match status" value="2"/>
</dbReference>
<evidence type="ECO:0000256" key="1">
    <source>
        <dbReference type="ARBA" id="ARBA00004613"/>
    </source>
</evidence>
<comment type="subcellular location">
    <subcellularLocation>
        <location evidence="1">Secreted</location>
    </subcellularLocation>
</comment>
<organism evidence="4 5">
    <name type="scientific">Rhodosorus marinus</name>
    <dbReference type="NCBI Taxonomy" id="101924"/>
    <lineage>
        <taxon>Eukaryota</taxon>
        <taxon>Rhodophyta</taxon>
        <taxon>Stylonematophyceae</taxon>
        <taxon>Stylonematales</taxon>
        <taxon>Stylonemataceae</taxon>
        <taxon>Rhodosorus</taxon>
    </lineage>
</organism>
<keyword evidence="3" id="KW-0732">Signal</keyword>
<proteinExistence type="predicted"/>
<accession>A0AAV8V4X0</accession>
<dbReference type="InterPro" id="IPR018511">
    <property type="entry name" value="Hemolysin-typ_Ca-bd_CS"/>
</dbReference>
<feature type="chain" id="PRO_5043956226" evidence="3">
    <location>
        <begin position="22"/>
        <end position="372"/>
    </location>
</feature>
<keyword evidence="2" id="KW-0964">Secreted</keyword>